<evidence type="ECO:0000256" key="5">
    <source>
        <dbReference type="RuleBase" id="RU003843"/>
    </source>
</evidence>
<gene>
    <name evidence="6" type="ORF">FD16_GL001492</name>
</gene>
<comment type="function">
    <text evidence="1 5">Catalyzes the conversion of D-ribulose 5-phosphate to formate and 3,4-dihydroxy-2-butanone 4-phosphate.</text>
</comment>
<dbReference type="UniPathway" id="UPA00275">
    <property type="reaction ID" value="UER00399"/>
</dbReference>
<keyword evidence="6" id="KW-0378">Hydrolase</keyword>
<keyword evidence="5" id="KW-0456">Lyase</keyword>
<comment type="catalytic activity">
    <reaction evidence="5">
        <text>D-ribulose 5-phosphate = (2S)-2-hydroxy-3-oxobutyl phosphate + formate + H(+)</text>
        <dbReference type="Rhea" id="RHEA:18457"/>
        <dbReference type="ChEBI" id="CHEBI:15378"/>
        <dbReference type="ChEBI" id="CHEBI:15740"/>
        <dbReference type="ChEBI" id="CHEBI:58121"/>
        <dbReference type="ChEBI" id="CHEBI:58830"/>
        <dbReference type="EC" id="4.1.99.12"/>
    </reaction>
</comment>
<dbReference type="Proteomes" id="UP000051820">
    <property type="component" value="Unassembled WGS sequence"/>
</dbReference>
<dbReference type="GO" id="GO:0008686">
    <property type="term" value="F:3,4-dihydroxy-2-butanone-4-phosphate synthase activity"/>
    <property type="evidence" value="ECO:0007669"/>
    <property type="project" value="UniProtKB-EC"/>
</dbReference>
<comment type="pathway">
    <text evidence="2 5">Cofactor biosynthesis; riboflavin biosynthesis; 2-hydroxy-3-oxobutyl phosphate from D-ribulose 5-phosphate: step 1/1.</text>
</comment>
<dbReference type="eggNOG" id="COG0108">
    <property type="taxonomic scope" value="Bacteria"/>
</dbReference>
<keyword evidence="3 5" id="KW-0686">Riboflavin biosynthesis</keyword>
<keyword evidence="4 5" id="KW-0479">Metal-binding</keyword>
<protein>
    <recommendedName>
        <fullName evidence="5">3,4-dihydroxy-2-butanone 4-phosphate synthase</fullName>
        <shortName evidence="5">DHBP synthase</shortName>
        <ecNumber evidence="5">4.1.99.12</ecNumber>
    </recommendedName>
</protein>
<sequence length="227" mass="25091">MRELIDLNRKFNTVSDAIRHLQNGGFIILSDNESRENEGDLVALADKVSPQTIHEMLKEANGLMCVPVNEEIAHRLGFKDMVAHSTDPNQTPFMITVDGNEEKTGVTTGVSAFDRAATIYRIANPDATAGDFNHPGHIQPLIAKTKGIRERTGHTEASVDLAYLSNSAPVTVIIEVLKEDGHMARRDDLFELADKLRVPYITIGEIADFMDEHHVEYAAELEASTLN</sequence>
<evidence type="ECO:0000313" key="6">
    <source>
        <dbReference type="EMBL" id="KRM09898.1"/>
    </source>
</evidence>
<dbReference type="GO" id="GO:0005829">
    <property type="term" value="C:cytosol"/>
    <property type="evidence" value="ECO:0007669"/>
    <property type="project" value="TreeGrafter"/>
</dbReference>
<evidence type="ECO:0000256" key="4">
    <source>
        <dbReference type="ARBA" id="ARBA00022723"/>
    </source>
</evidence>
<evidence type="ECO:0000313" key="7">
    <source>
        <dbReference type="Proteomes" id="UP000051820"/>
    </source>
</evidence>
<dbReference type="Gene3D" id="3.90.870.10">
    <property type="entry name" value="DHBP synthase"/>
    <property type="match status" value="1"/>
</dbReference>
<dbReference type="NCBIfam" id="TIGR00506">
    <property type="entry name" value="ribB"/>
    <property type="match status" value="1"/>
</dbReference>
<accession>A0A0R1VWA1</accession>
<keyword evidence="5" id="KW-0464">Manganese</keyword>
<reference evidence="6 7" key="1">
    <citation type="journal article" date="2015" name="Genome Announc.">
        <title>Expanding the biotechnology potential of lactobacilli through comparative genomics of 213 strains and associated genera.</title>
        <authorList>
            <person name="Sun Z."/>
            <person name="Harris H.M."/>
            <person name="McCann A."/>
            <person name="Guo C."/>
            <person name="Argimon S."/>
            <person name="Zhang W."/>
            <person name="Yang X."/>
            <person name="Jeffery I.B."/>
            <person name="Cooney J.C."/>
            <person name="Kagawa T.F."/>
            <person name="Liu W."/>
            <person name="Song Y."/>
            <person name="Salvetti E."/>
            <person name="Wrobel A."/>
            <person name="Rasinkangas P."/>
            <person name="Parkhill J."/>
            <person name="Rea M.C."/>
            <person name="O'Sullivan O."/>
            <person name="Ritari J."/>
            <person name="Douillard F.P."/>
            <person name="Paul Ross R."/>
            <person name="Yang R."/>
            <person name="Briner A.E."/>
            <person name="Felis G.E."/>
            <person name="de Vos W.M."/>
            <person name="Barrangou R."/>
            <person name="Klaenhammer T.R."/>
            <person name="Caufield P.W."/>
            <person name="Cui Y."/>
            <person name="Zhang H."/>
            <person name="O'Toole P.W."/>
        </authorList>
    </citation>
    <scope>NUCLEOTIDE SEQUENCE [LARGE SCALE GENOMIC DNA]</scope>
    <source>
        <strain evidence="6 7">DSM 5007</strain>
    </source>
</reference>
<dbReference type="EMBL" id="AZGF01000033">
    <property type="protein sequence ID" value="KRM09898.1"/>
    <property type="molecule type" value="Genomic_DNA"/>
</dbReference>
<dbReference type="PANTHER" id="PTHR21327">
    <property type="entry name" value="GTP CYCLOHYDROLASE II-RELATED"/>
    <property type="match status" value="1"/>
</dbReference>
<evidence type="ECO:0000256" key="2">
    <source>
        <dbReference type="ARBA" id="ARBA00004904"/>
    </source>
</evidence>
<dbReference type="SUPFAM" id="SSF55821">
    <property type="entry name" value="YrdC/RibB"/>
    <property type="match status" value="1"/>
</dbReference>
<dbReference type="AlphaFoldDB" id="A0A0R1VWA1"/>
<organism evidence="6 7">
    <name type="scientific">Paucilactobacillus suebicus DSM 5007 = KCTC 3549</name>
    <dbReference type="NCBI Taxonomy" id="1423807"/>
    <lineage>
        <taxon>Bacteria</taxon>
        <taxon>Bacillati</taxon>
        <taxon>Bacillota</taxon>
        <taxon>Bacilli</taxon>
        <taxon>Lactobacillales</taxon>
        <taxon>Lactobacillaceae</taxon>
        <taxon>Paucilactobacillus</taxon>
    </lineage>
</organism>
<proteinExistence type="inferred from homology"/>
<dbReference type="PATRIC" id="fig|1423807.3.peg.1528"/>
<comment type="subunit">
    <text evidence="5">Homodimer.</text>
</comment>
<comment type="similarity">
    <text evidence="5">Belongs to the DHBP synthase family.</text>
</comment>
<dbReference type="GO" id="GO:0009231">
    <property type="term" value="P:riboflavin biosynthetic process"/>
    <property type="evidence" value="ECO:0007669"/>
    <property type="project" value="UniProtKB-UniPathway"/>
</dbReference>
<dbReference type="GO" id="GO:0046872">
    <property type="term" value="F:metal ion binding"/>
    <property type="evidence" value="ECO:0007669"/>
    <property type="project" value="UniProtKB-KW"/>
</dbReference>
<dbReference type="STRING" id="1423807.FD16_GL001492"/>
<name>A0A0R1VWA1_9LACO</name>
<dbReference type="PANTHER" id="PTHR21327:SF18">
    <property type="entry name" value="3,4-DIHYDROXY-2-BUTANONE 4-PHOSPHATE SYNTHASE"/>
    <property type="match status" value="1"/>
</dbReference>
<dbReference type="Pfam" id="PF00926">
    <property type="entry name" value="DHBP_synthase"/>
    <property type="match status" value="1"/>
</dbReference>
<keyword evidence="5" id="KW-0460">Magnesium</keyword>
<evidence type="ECO:0000256" key="3">
    <source>
        <dbReference type="ARBA" id="ARBA00022619"/>
    </source>
</evidence>
<keyword evidence="7" id="KW-1185">Reference proteome</keyword>
<evidence type="ECO:0000256" key="1">
    <source>
        <dbReference type="ARBA" id="ARBA00002284"/>
    </source>
</evidence>
<dbReference type="InterPro" id="IPR017945">
    <property type="entry name" value="DHBP_synth_RibB-like_a/b_dom"/>
</dbReference>
<dbReference type="GO" id="GO:0016787">
    <property type="term" value="F:hydrolase activity"/>
    <property type="evidence" value="ECO:0007669"/>
    <property type="project" value="UniProtKB-KW"/>
</dbReference>
<comment type="caution">
    <text evidence="6">The sequence shown here is derived from an EMBL/GenBank/DDBJ whole genome shotgun (WGS) entry which is preliminary data.</text>
</comment>
<comment type="cofactor">
    <cofactor evidence="5">
        <name>Mg(2+)</name>
        <dbReference type="ChEBI" id="CHEBI:18420"/>
    </cofactor>
    <cofactor evidence="5">
        <name>Mn(2+)</name>
        <dbReference type="ChEBI" id="CHEBI:29035"/>
    </cofactor>
    <text evidence="5">Binds 2 divalent metal cations per subunit. Magnesium or manganese.</text>
</comment>
<dbReference type="InterPro" id="IPR000422">
    <property type="entry name" value="DHBP_synthase_RibB"/>
</dbReference>
<dbReference type="EC" id="4.1.99.12" evidence="5"/>